<dbReference type="PROSITE" id="PS50109">
    <property type="entry name" value="HIS_KIN"/>
    <property type="match status" value="1"/>
</dbReference>
<comment type="caution">
    <text evidence="19">The sequence shown here is derived from an EMBL/GenBank/DDBJ whole genome shotgun (WGS) entry which is preliminary data.</text>
</comment>
<dbReference type="Gene3D" id="1.20.120.160">
    <property type="entry name" value="HPT domain"/>
    <property type="match status" value="1"/>
</dbReference>
<evidence type="ECO:0000259" key="18">
    <source>
        <dbReference type="PROSITE" id="PS50894"/>
    </source>
</evidence>
<dbReference type="EC" id="2.7.13.3" evidence="3"/>
<feature type="domain" description="HPt" evidence="18">
    <location>
        <begin position="877"/>
        <end position="975"/>
    </location>
</feature>
<evidence type="ECO:0000256" key="11">
    <source>
        <dbReference type="ARBA" id="ARBA00023136"/>
    </source>
</evidence>
<keyword evidence="11 15" id="KW-0472">Membrane</keyword>
<evidence type="ECO:0000313" key="20">
    <source>
        <dbReference type="Proteomes" id="UP001156903"/>
    </source>
</evidence>
<feature type="coiled-coil region" evidence="14">
    <location>
        <begin position="424"/>
        <end position="455"/>
    </location>
</feature>
<keyword evidence="20" id="KW-1185">Reference proteome</keyword>
<keyword evidence="8" id="KW-0067">ATP-binding</keyword>
<dbReference type="EMBL" id="BSPB01000012">
    <property type="protein sequence ID" value="GLS14516.1"/>
    <property type="molecule type" value="Genomic_DNA"/>
</dbReference>
<keyword evidence="10" id="KW-0902">Two-component regulatory system</keyword>
<dbReference type="Pfam" id="PF02743">
    <property type="entry name" value="dCache_1"/>
    <property type="match status" value="1"/>
</dbReference>
<dbReference type="Gene3D" id="3.30.450.20">
    <property type="entry name" value="PAS domain"/>
    <property type="match status" value="1"/>
</dbReference>
<evidence type="ECO:0000259" key="17">
    <source>
        <dbReference type="PROSITE" id="PS50110"/>
    </source>
</evidence>
<feature type="modified residue" description="4-aspartylphosphate" evidence="13">
    <location>
        <position position="774"/>
    </location>
</feature>
<dbReference type="Gene3D" id="3.30.565.10">
    <property type="entry name" value="Histidine kinase-like ATPase, C-terminal domain"/>
    <property type="match status" value="1"/>
</dbReference>
<evidence type="ECO:0000256" key="15">
    <source>
        <dbReference type="SAM" id="Phobius"/>
    </source>
</evidence>
<gene>
    <name evidence="19" type="ORF">GCM10007935_19470</name>
</gene>
<evidence type="ECO:0000259" key="16">
    <source>
        <dbReference type="PROSITE" id="PS50109"/>
    </source>
</evidence>
<evidence type="ECO:0000256" key="4">
    <source>
        <dbReference type="ARBA" id="ARBA00022475"/>
    </source>
</evidence>
<dbReference type="InterPro" id="IPR004358">
    <property type="entry name" value="Sig_transdc_His_kin-like_C"/>
</dbReference>
<dbReference type="PROSITE" id="PS50894">
    <property type="entry name" value="HPT"/>
    <property type="match status" value="1"/>
</dbReference>
<dbReference type="InterPro" id="IPR036641">
    <property type="entry name" value="HPT_dom_sf"/>
</dbReference>
<evidence type="ECO:0000256" key="3">
    <source>
        <dbReference type="ARBA" id="ARBA00012438"/>
    </source>
</evidence>
<comment type="catalytic activity">
    <reaction evidence="1">
        <text>ATP + protein L-histidine = ADP + protein N-phospho-L-histidine.</text>
        <dbReference type="EC" id="2.7.13.3"/>
    </reaction>
</comment>
<dbReference type="InterPro" id="IPR029151">
    <property type="entry name" value="Sensor-like_sf"/>
</dbReference>
<dbReference type="CDD" id="cd00082">
    <property type="entry name" value="HisKA"/>
    <property type="match status" value="1"/>
</dbReference>
<dbReference type="CDD" id="cd17546">
    <property type="entry name" value="REC_hyHK_CKI1_RcsC-like"/>
    <property type="match status" value="1"/>
</dbReference>
<dbReference type="InterPro" id="IPR033479">
    <property type="entry name" value="dCache_1"/>
</dbReference>
<dbReference type="InterPro" id="IPR005467">
    <property type="entry name" value="His_kinase_dom"/>
</dbReference>
<evidence type="ECO:0000256" key="12">
    <source>
        <dbReference type="PROSITE-ProRule" id="PRU00110"/>
    </source>
</evidence>
<organism evidence="19 20">
    <name type="scientific">Hydrogenophaga electricum</name>
    <dbReference type="NCBI Taxonomy" id="1230953"/>
    <lineage>
        <taxon>Bacteria</taxon>
        <taxon>Pseudomonadati</taxon>
        <taxon>Pseudomonadota</taxon>
        <taxon>Betaproteobacteria</taxon>
        <taxon>Burkholderiales</taxon>
        <taxon>Comamonadaceae</taxon>
        <taxon>Hydrogenophaga</taxon>
    </lineage>
</organism>
<dbReference type="CDD" id="cd16922">
    <property type="entry name" value="HATPase_EvgS-ArcB-TorS-like"/>
    <property type="match status" value="1"/>
</dbReference>
<evidence type="ECO:0000313" key="19">
    <source>
        <dbReference type="EMBL" id="GLS14516.1"/>
    </source>
</evidence>
<dbReference type="InterPro" id="IPR003594">
    <property type="entry name" value="HATPase_dom"/>
</dbReference>
<comment type="subcellular location">
    <subcellularLocation>
        <location evidence="2">Cell membrane</location>
        <topology evidence="2">Multi-pass membrane protein</topology>
    </subcellularLocation>
</comment>
<keyword evidence="4" id="KW-1003">Cell membrane</keyword>
<dbReference type="InterPro" id="IPR008207">
    <property type="entry name" value="Sig_transdc_His_kin_Hpt_dom"/>
</dbReference>
<dbReference type="Pfam" id="PF00512">
    <property type="entry name" value="HisKA"/>
    <property type="match status" value="1"/>
</dbReference>
<dbReference type="SMART" id="SM00388">
    <property type="entry name" value="HisKA"/>
    <property type="match status" value="1"/>
</dbReference>
<keyword evidence="9 15" id="KW-1133">Transmembrane helix</keyword>
<dbReference type="SUPFAM" id="SSF55874">
    <property type="entry name" value="ATPase domain of HSP90 chaperone/DNA topoisomerase II/histidine kinase"/>
    <property type="match status" value="1"/>
</dbReference>
<dbReference type="SMART" id="SM00387">
    <property type="entry name" value="HATPase_c"/>
    <property type="match status" value="1"/>
</dbReference>
<dbReference type="Pfam" id="PF02518">
    <property type="entry name" value="HATPase_c"/>
    <property type="match status" value="1"/>
</dbReference>
<dbReference type="SMART" id="SM00448">
    <property type="entry name" value="REC"/>
    <property type="match status" value="1"/>
</dbReference>
<dbReference type="SMART" id="SM00073">
    <property type="entry name" value="HPT"/>
    <property type="match status" value="1"/>
</dbReference>
<name>A0ABQ6C2D9_9BURK</name>
<evidence type="ECO:0000256" key="6">
    <source>
        <dbReference type="ARBA" id="ARBA00022692"/>
    </source>
</evidence>
<dbReference type="Gene3D" id="1.10.287.130">
    <property type="match status" value="1"/>
</dbReference>
<dbReference type="InterPro" id="IPR036097">
    <property type="entry name" value="HisK_dim/P_sf"/>
</dbReference>
<dbReference type="InterPro" id="IPR003661">
    <property type="entry name" value="HisK_dim/P_dom"/>
</dbReference>
<dbReference type="SUPFAM" id="SSF47226">
    <property type="entry name" value="Histidine-containing phosphotransfer domain, HPT domain"/>
    <property type="match status" value="1"/>
</dbReference>
<keyword evidence="14" id="KW-0175">Coiled coil</keyword>
<reference evidence="20" key="1">
    <citation type="journal article" date="2019" name="Int. J. Syst. Evol. Microbiol.">
        <title>The Global Catalogue of Microorganisms (GCM) 10K type strain sequencing project: providing services to taxonomists for standard genome sequencing and annotation.</title>
        <authorList>
            <consortium name="The Broad Institute Genomics Platform"/>
            <consortium name="The Broad Institute Genome Sequencing Center for Infectious Disease"/>
            <person name="Wu L."/>
            <person name="Ma J."/>
        </authorList>
    </citation>
    <scope>NUCLEOTIDE SEQUENCE [LARGE SCALE GENOMIC DNA]</scope>
    <source>
        <strain evidence="20">NBRC 109341</strain>
    </source>
</reference>
<keyword evidence="6 15" id="KW-0812">Transmembrane</keyword>
<dbReference type="Pfam" id="PF00072">
    <property type="entry name" value="Response_reg"/>
    <property type="match status" value="1"/>
</dbReference>
<protein>
    <recommendedName>
        <fullName evidence="3">histidine kinase</fullName>
        <ecNumber evidence="3">2.7.13.3</ecNumber>
    </recommendedName>
</protein>
<evidence type="ECO:0000256" key="8">
    <source>
        <dbReference type="ARBA" id="ARBA00022840"/>
    </source>
</evidence>
<dbReference type="InterPro" id="IPR036890">
    <property type="entry name" value="HATPase_C_sf"/>
</dbReference>
<dbReference type="CDD" id="cd00088">
    <property type="entry name" value="HPT"/>
    <property type="match status" value="1"/>
</dbReference>
<evidence type="ECO:0000256" key="9">
    <source>
        <dbReference type="ARBA" id="ARBA00022989"/>
    </source>
</evidence>
<accession>A0ABQ6C2D9</accession>
<dbReference type="SUPFAM" id="SSF52172">
    <property type="entry name" value="CheY-like"/>
    <property type="match status" value="1"/>
</dbReference>
<dbReference type="PROSITE" id="PS50110">
    <property type="entry name" value="RESPONSE_REGULATORY"/>
    <property type="match status" value="1"/>
</dbReference>
<evidence type="ECO:0000256" key="13">
    <source>
        <dbReference type="PROSITE-ProRule" id="PRU00169"/>
    </source>
</evidence>
<evidence type="ECO:0000256" key="1">
    <source>
        <dbReference type="ARBA" id="ARBA00000085"/>
    </source>
</evidence>
<sequence>MARRLSLGPTLMAAFLLTALLPATMVAWLLSSNSSQSIKTLAENAMSQAAHRVDVGALAHLGESHTVVNALVPPFEISGAEASRTRNWLRDPQALEEMAYALTQQSPNVPYLYAGKADGAFFGLEKEERGFVVREIQSGESGRRQYLIRKPGDRSTLEKVEDTLYDPRQRPWYQLAARSGQRVFTSVYRSAVKPQFDLTLAHPIYAAGGHQLLGVIAVDMSLARLTDLIRSTRISENAVTYLVDQQGLFVASSVDEELSTLVDGRHRRLSPDQSRDPLVRTSYEQLRTLPPTEDQTSAGLVRLSPPPSLWHQIGLGESRLIALQRPFGAKFGLDWRLIVVAPERDFTGSVIRARQWALAGMVGLMLVCAAAALMLARGLSRQFSRLNASASALGAGDIPPIHNDAPLHEVRHLSQVMHDSAHQLQAYNREIRLKNEQLLQAAQLLEERVRARTAELATSREEALAAARAKAGFLAVMSHEIRTPLNGVMGMSELLADTPLTDTQRGLFNVLRLSCGQLQSVVGDILDFSRIEAGRLDLEQRPFDLHAAIGDSRQMVQLAALEKGLSLQTHIGADVPRVIVGDVTRLRQVLLNLLSNAIKFTHTGGITLDVRQLGTEADGSQRIGFTVTDTGVGIRPEKLGQLFQPFAQGDTSTTRVYGGTGLGLVICRHLVGLMGGQIHVQSHPGQGSAFTFDIRATAGTTDDLQPANAATLPPSRAGLRVLVVDDNTVNLRVAAAMLHRLGHAHATADGGQAAIEAIAAAHTAGQPFTHVLLDRHMPDLDGIAAARAILAGWGDQAPRLIGVSASSLGEDRQRCLDAGMSDYLAKPLQLAELAQALASPTAGAQPAPPAVAALPTEALPWLDAGRWAGFAEFDDAAGTLRREVIGEFLAALDARLAGLTQALQDGDISLFRERAHFLAGSAANVGASRLAAACTAAEQMAAHASGAERMQQLALIQAGAAPTRAALLGLIQSAA</sequence>
<feature type="domain" description="Histidine kinase" evidence="16">
    <location>
        <begin position="476"/>
        <end position="698"/>
    </location>
</feature>
<dbReference type="InterPro" id="IPR001789">
    <property type="entry name" value="Sig_transdc_resp-reg_receiver"/>
</dbReference>
<evidence type="ECO:0000256" key="5">
    <source>
        <dbReference type="ARBA" id="ARBA00022553"/>
    </source>
</evidence>
<dbReference type="PANTHER" id="PTHR45339">
    <property type="entry name" value="HYBRID SIGNAL TRANSDUCTION HISTIDINE KINASE J"/>
    <property type="match status" value="1"/>
</dbReference>
<keyword evidence="7" id="KW-0547">Nucleotide-binding</keyword>
<dbReference type="Gene3D" id="3.40.50.2300">
    <property type="match status" value="1"/>
</dbReference>
<feature type="transmembrane region" description="Helical" evidence="15">
    <location>
        <begin position="356"/>
        <end position="376"/>
    </location>
</feature>
<evidence type="ECO:0000256" key="7">
    <source>
        <dbReference type="ARBA" id="ARBA00022741"/>
    </source>
</evidence>
<dbReference type="SUPFAM" id="SSF103190">
    <property type="entry name" value="Sensory domain-like"/>
    <property type="match status" value="1"/>
</dbReference>
<dbReference type="CDD" id="cd12913">
    <property type="entry name" value="PDC1_MCP_like"/>
    <property type="match status" value="1"/>
</dbReference>
<keyword evidence="5 13" id="KW-0597">Phosphoprotein</keyword>
<evidence type="ECO:0000256" key="14">
    <source>
        <dbReference type="SAM" id="Coils"/>
    </source>
</evidence>
<dbReference type="Pfam" id="PF01627">
    <property type="entry name" value="Hpt"/>
    <property type="match status" value="1"/>
</dbReference>
<dbReference type="Proteomes" id="UP001156903">
    <property type="component" value="Unassembled WGS sequence"/>
</dbReference>
<dbReference type="PRINTS" id="PR00344">
    <property type="entry name" value="BCTRLSENSOR"/>
</dbReference>
<dbReference type="InterPro" id="IPR011006">
    <property type="entry name" value="CheY-like_superfamily"/>
</dbReference>
<feature type="domain" description="Response regulatory" evidence="17">
    <location>
        <begin position="720"/>
        <end position="841"/>
    </location>
</feature>
<dbReference type="PANTHER" id="PTHR45339:SF1">
    <property type="entry name" value="HYBRID SIGNAL TRANSDUCTION HISTIDINE KINASE J"/>
    <property type="match status" value="1"/>
</dbReference>
<evidence type="ECO:0000256" key="2">
    <source>
        <dbReference type="ARBA" id="ARBA00004651"/>
    </source>
</evidence>
<dbReference type="RefSeq" id="WP_284307629.1">
    <property type="nucleotide sequence ID" value="NZ_BSPB01000012.1"/>
</dbReference>
<proteinExistence type="predicted"/>
<feature type="modified residue" description="Phosphohistidine" evidence="12">
    <location>
        <position position="916"/>
    </location>
</feature>
<evidence type="ECO:0000256" key="10">
    <source>
        <dbReference type="ARBA" id="ARBA00023012"/>
    </source>
</evidence>
<dbReference type="SUPFAM" id="SSF47384">
    <property type="entry name" value="Homodimeric domain of signal transducing histidine kinase"/>
    <property type="match status" value="1"/>
</dbReference>